<dbReference type="EMBL" id="CM056797">
    <property type="protein sequence ID" value="KAJ8713033.1"/>
    <property type="molecule type" value="Genomic_DNA"/>
</dbReference>
<dbReference type="Proteomes" id="UP001231649">
    <property type="component" value="Chromosome 21"/>
</dbReference>
<evidence type="ECO:0000313" key="2">
    <source>
        <dbReference type="Proteomes" id="UP001231649"/>
    </source>
</evidence>
<protein>
    <submittedName>
        <fullName evidence="1">Uncharacterized protein</fullName>
    </submittedName>
</protein>
<gene>
    <name evidence="1" type="ORF">PYW08_008337</name>
</gene>
<comment type="caution">
    <text evidence="1">The sequence shown here is derived from an EMBL/GenBank/DDBJ whole genome shotgun (WGS) entry which is preliminary data.</text>
</comment>
<accession>A0ACC2QC26</accession>
<evidence type="ECO:0000313" key="1">
    <source>
        <dbReference type="EMBL" id="KAJ8713033.1"/>
    </source>
</evidence>
<keyword evidence="2" id="KW-1185">Reference proteome</keyword>
<reference evidence="1" key="1">
    <citation type="submission" date="2023-03" db="EMBL/GenBank/DDBJ databases">
        <title>Chromosome-level genomes of two armyworms, Mythimna separata and Mythimna loreyi, provide insights into the biosynthesis and reception of sex pheromones.</title>
        <authorList>
            <person name="Zhao H."/>
        </authorList>
    </citation>
    <scope>NUCLEOTIDE SEQUENCE</scope>
    <source>
        <strain evidence="1">BeijingLab</strain>
    </source>
</reference>
<organism evidence="1 2">
    <name type="scientific">Mythimna loreyi</name>
    <dbReference type="NCBI Taxonomy" id="667449"/>
    <lineage>
        <taxon>Eukaryota</taxon>
        <taxon>Metazoa</taxon>
        <taxon>Ecdysozoa</taxon>
        <taxon>Arthropoda</taxon>
        <taxon>Hexapoda</taxon>
        <taxon>Insecta</taxon>
        <taxon>Pterygota</taxon>
        <taxon>Neoptera</taxon>
        <taxon>Endopterygota</taxon>
        <taxon>Lepidoptera</taxon>
        <taxon>Glossata</taxon>
        <taxon>Ditrysia</taxon>
        <taxon>Noctuoidea</taxon>
        <taxon>Noctuidae</taxon>
        <taxon>Noctuinae</taxon>
        <taxon>Hadenini</taxon>
        <taxon>Mythimna</taxon>
    </lineage>
</organism>
<proteinExistence type="predicted"/>
<name>A0ACC2QC26_9NEOP</name>
<sequence>MQNIRSTICRATVNRVMQTLRSRSTALSLAYKTYGPSPTPKNKPILVLHDCLGTKQNWDSICRKLTALSQKTVIAVDARNHGDSPYCDTHDYTSLADDVLKLISHFVLEDCIIIGHSMGGRTAMMLALQEPLLVSSLIVVDISPVSTSSYMEITLPEIIDTMMNINFKGLDLKQAKVAAKKILLNHALFESKAETEAILMNIGKLPDKTIGWKYNLKVLKEQIGNIATFPNMGKRTFSGPTLFLAGKMSFCIPTDDFPKIQKIFPEARLLYIDDVRHNVHVEDPDGFLKAVLTFFENNKLIKPETITKS</sequence>